<dbReference type="GO" id="GO:0004497">
    <property type="term" value="F:monooxygenase activity"/>
    <property type="evidence" value="ECO:0007669"/>
    <property type="project" value="UniProtKB-KW"/>
</dbReference>
<dbReference type="PANTHER" id="PTHR24305">
    <property type="entry name" value="CYTOCHROME P450"/>
    <property type="match status" value="1"/>
</dbReference>
<feature type="non-terminal residue" evidence="10">
    <location>
        <position position="1"/>
    </location>
</feature>
<dbReference type="InterPro" id="IPR001128">
    <property type="entry name" value="Cyt_P450"/>
</dbReference>
<comment type="similarity">
    <text evidence="3">Belongs to the cytochrome P450 family.</text>
</comment>
<keyword evidence="7 9" id="KW-0408">Iron</keyword>
<dbReference type="Pfam" id="PF00067">
    <property type="entry name" value="p450"/>
    <property type="match status" value="3"/>
</dbReference>
<evidence type="ECO:0008006" key="12">
    <source>
        <dbReference type="Google" id="ProtNLM"/>
    </source>
</evidence>
<name>A0A067MF62_BOTB1</name>
<accession>A0A067MF62</accession>
<keyword evidence="11" id="KW-1185">Reference proteome</keyword>
<proteinExistence type="inferred from homology"/>
<keyword evidence="5 9" id="KW-0479">Metal-binding</keyword>
<dbReference type="PANTHER" id="PTHR24305:SF166">
    <property type="entry name" value="CYTOCHROME P450 12A4, MITOCHONDRIAL-RELATED"/>
    <property type="match status" value="1"/>
</dbReference>
<keyword evidence="8" id="KW-0503">Monooxygenase</keyword>
<dbReference type="HOGENOM" id="CLU_279004_0_0_1"/>
<dbReference type="PRINTS" id="PR00385">
    <property type="entry name" value="P450"/>
</dbReference>
<keyword evidence="4 9" id="KW-0349">Heme</keyword>
<dbReference type="SUPFAM" id="SSF48264">
    <property type="entry name" value="Cytochrome P450"/>
    <property type="match status" value="2"/>
</dbReference>
<dbReference type="Proteomes" id="UP000027195">
    <property type="component" value="Unassembled WGS sequence"/>
</dbReference>
<dbReference type="InterPro" id="IPR002401">
    <property type="entry name" value="Cyt_P450_E_grp-I"/>
</dbReference>
<evidence type="ECO:0000313" key="11">
    <source>
        <dbReference type="Proteomes" id="UP000027195"/>
    </source>
</evidence>
<comment type="cofactor">
    <cofactor evidence="1 9">
        <name>heme</name>
        <dbReference type="ChEBI" id="CHEBI:30413"/>
    </cofactor>
</comment>
<evidence type="ECO:0000256" key="4">
    <source>
        <dbReference type="ARBA" id="ARBA00022617"/>
    </source>
</evidence>
<evidence type="ECO:0000256" key="1">
    <source>
        <dbReference type="ARBA" id="ARBA00001971"/>
    </source>
</evidence>
<evidence type="ECO:0000256" key="2">
    <source>
        <dbReference type="ARBA" id="ARBA00005179"/>
    </source>
</evidence>
<dbReference type="InterPro" id="IPR050121">
    <property type="entry name" value="Cytochrome_P450_monoxygenase"/>
</dbReference>
<dbReference type="InterPro" id="IPR036396">
    <property type="entry name" value="Cyt_P450_sf"/>
</dbReference>
<evidence type="ECO:0000256" key="3">
    <source>
        <dbReference type="ARBA" id="ARBA00010617"/>
    </source>
</evidence>
<comment type="pathway">
    <text evidence="2">Secondary metabolite biosynthesis.</text>
</comment>
<dbReference type="InParanoid" id="A0A067MF62"/>
<evidence type="ECO:0000313" key="10">
    <source>
        <dbReference type="EMBL" id="KDQ10512.1"/>
    </source>
</evidence>
<dbReference type="GO" id="GO:0016705">
    <property type="term" value="F:oxidoreductase activity, acting on paired donors, with incorporation or reduction of molecular oxygen"/>
    <property type="evidence" value="ECO:0007669"/>
    <property type="project" value="InterPro"/>
</dbReference>
<keyword evidence="6" id="KW-0560">Oxidoreductase</keyword>
<evidence type="ECO:0000256" key="6">
    <source>
        <dbReference type="ARBA" id="ARBA00023002"/>
    </source>
</evidence>
<protein>
    <recommendedName>
        <fullName evidence="12">Cytochrome P450</fullName>
    </recommendedName>
</protein>
<organism evidence="10 11">
    <name type="scientific">Botryobasidium botryosum (strain FD-172 SS1)</name>
    <dbReference type="NCBI Taxonomy" id="930990"/>
    <lineage>
        <taxon>Eukaryota</taxon>
        <taxon>Fungi</taxon>
        <taxon>Dikarya</taxon>
        <taxon>Basidiomycota</taxon>
        <taxon>Agaricomycotina</taxon>
        <taxon>Agaricomycetes</taxon>
        <taxon>Cantharellales</taxon>
        <taxon>Botryobasidiaceae</taxon>
        <taxon>Botryobasidium</taxon>
    </lineage>
</organism>
<evidence type="ECO:0000256" key="8">
    <source>
        <dbReference type="ARBA" id="ARBA00023033"/>
    </source>
</evidence>
<dbReference type="Gene3D" id="1.10.630.10">
    <property type="entry name" value="Cytochrome P450"/>
    <property type="match status" value="2"/>
</dbReference>
<dbReference type="STRING" id="930990.A0A067MF62"/>
<dbReference type="PRINTS" id="PR00463">
    <property type="entry name" value="EP450I"/>
</dbReference>
<evidence type="ECO:0000256" key="7">
    <source>
        <dbReference type="ARBA" id="ARBA00023004"/>
    </source>
</evidence>
<dbReference type="AlphaFoldDB" id="A0A067MF62"/>
<sequence>LTSLLPDIPGVVQNRDSRWQNKYRIFQEIGWEVYSHVSAWPSKRVTYIFADADVIKELVLNKTTFPKPGVPFLEVFGANVVAADDDEWRRHRKISAPAFSERNNKLVWSESLKVLEEIFAEWGDKETVTVENIPDLTLPIALHVISAAGFGRRVPWREDPNAPIPSGHKKTFKAALAIVCDNLFLKATVPEWAMGLTKKWAEIRLGFHELETYMQEMIRDREGLSLEDEEGNHRSDLFSSLLAASQGESASGKPSLTSKELVGNIFIFLLAGHETTAHSLAFTFGLLACYPDEQQKLYDHITSVVPEGRLPSYEDVHSLTRALAVLYEAMRLYPPVGRNHILAPFGTHSSHAARDATLSVHASVPQSGSLDPTMPQRKTIVIPKGSALSINIPGVHYNPRYWEDPYEFKPDRFLGNYNKDAFIPFAIGARACLGKRFSEVEAVGIITMMVLRYKIELNPDRFAIIPGETPRATQERLLKTEQILTLAPERAPLAYMTQSLMGQMVEGFVERWCVRKVYPPITSSIVRPSLVHHSGIHSSMALLTTRQLLALFAGLFVAYTLEIYRRFRSGIKAINNFPGARTLLSPTSDLASLLPDIPGVIQSRDSYWQRKYKSFQEVGWEAYSYVSAWPMKQITYTIADADAIKEVGLNRVTFPKMYQPFLRVFGANVVAADEIQEEWKRHRKISAPAFSERNNKLVWNESVRVLGEIFAEWGDKEAISVENMTDLTLPIALYVISAAGFGRRIPWREDRSAPVPSGHKITFKAALLIVCDNLFLKAVVPEWAMGLKKRWTETRLGFHELKAYMREMIKDRDALSLDKQGHDLFSSLLSASQEESASGEASLTSEELMGNIFIFLLAGHETTAHSLAFSLGLLACYPEEQQKLHDHITSVILDGRLPSYEDIHSLNRVLAVLYETLRLFPPAVGLVKQVTQDTTLSVHASVPDSGSVDSTTSQRKTIVIPKGSALNINAAGLHYNPRYWEDPYEFKPDRFLGKYNKDAFVAFAVGARACLGRRFSEVEIVAIITMMLLRYKVELNPEHFTIIPGETSRATRERLLKTEHILTLAPERTPLLFRRRV</sequence>
<dbReference type="OrthoDB" id="1470350at2759"/>
<evidence type="ECO:0000256" key="9">
    <source>
        <dbReference type="PIRSR" id="PIRSR602401-1"/>
    </source>
</evidence>
<reference evidence="11" key="1">
    <citation type="journal article" date="2014" name="Proc. Natl. Acad. Sci. U.S.A.">
        <title>Extensive sampling of basidiomycete genomes demonstrates inadequacy of the white-rot/brown-rot paradigm for wood decay fungi.</title>
        <authorList>
            <person name="Riley R."/>
            <person name="Salamov A.A."/>
            <person name="Brown D.W."/>
            <person name="Nagy L.G."/>
            <person name="Floudas D."/>
            <person name="Held B.W."/>
            <person name="Levasseur A."/>
            <person name="Lombard V."/>
            <person name="Morin E."/>
            <person name="Otillar R."/>
            <person name="Lindquist E.A."/>
            <person name="Sun H."/>
            <person name="LaButti K.M."/>
            <person name="Schmutz J."/>
            <person name="Jabbour D."/>
            <person name="Luo H."/>
            <person name="Baker S.E."/>
            <person name="Pisabarro A.G."/>
            <person name="Walton J.D."/>
            <person name="Blanchette R.A."/>
            <person name="Henrissat B."/>
            <person name="Martin F."/>
            <person name="Cullen D."/>
            <person name="Hibbett D.S."/>
            <person name="Grigoriev I.V."/>
        </authorList>
    </citation>
    <scope>NUCLEOTIDE SEQUENCE [LARGE SCALE GENOMIC DNA]</scope>
    <source>
        <strain evidence="11">FD-172 SS1</strain>
    </source>
</reference>
<evidence type="ECO:0000256" key="5">
    <source>
        <dbReference type="ARBA" id="ARBA00022723"/>
    </source>
</evidence>
<gene>
    <name evidence="10" type="ORF">BOTBODRAFT_115667</name>
</gene>
<dbReference type="GO" id="GO:0020037">
    <property type="term" value="F:heme binding"/>
    <property type="evidence" value="ECO:0007669"/>
    <property type="project" value="InterPro"/>
</dbReference>
<dbReference type="GO" id="GO:0005506">
    <property type="term" value="F:iron ion binding"/>
    <property type="evidence" value="ECO:0007669"/>
    <property type="project" value="InterPro"/>
</dbReference>
<feature type="binding site" description="axial binding residue" evidence="9">
    <location>
        <position position="432"/>
    </location>
    <ligand>
        <name>heme</name>
        <dbReference type="ChEBI" id="CHEBI:30413"/>
    </ligand>
    <ligandPart>
        <name>Fe</name>
        <dbReference type="ChEBI" id="CHEBI:18248"/>
    </ligandPart>
</feature>
<dbReference type="EMBL" id="KL198067">
    <property type="protein sequence ID" value="KDQ10512.1"/>
    <property type="molecule type" value="Genomic_DNA"/>
</dbReference>